<reference evidence="1" key="1">
    <citation type="journal article" date="2020" name="mSystems">
        <title>Genome- and Community-Level Interaction Insights into Carbon Utilization and Element Cycling Functions of Hydrothermarchaeota in Hydrothermal Sediment.</title>
        <authorList>
            <person name="Zhou Z."/>
            <person name="Liu Y."/>
            <person name="Xu W."/>
            <person name="Pan J."/>
            <person name="Luo Z.H."/>
            <person name="Li M."/>
        </authorList>
    </citation>
    <scope>NUCLEOTIDE SEQUENCE [LARGE SCALE GENOMIC DNA]</scope>
    <source>
        <strain evidence="1">SpSt-508</strain>
    </source>
</reference>
<dbReference type="AlphaFoldDB" id="A0A7C4LIY5"/>
<comment type="caution">
    <text evidence="1">The sequence shown here is derived from an EMBL/GenBank/DDBJ whole genome shotgun (WGS) entry which is preliminary data.</text>
</comment>
<name>A0A7C4LIY5_9PLAN</name>
<sequence>MVLTAALAGVTWGDNSYRRPYDPPALPPWMYARPFRTMSSGVWAPFEQDWRTVDWNRECLGCGMHRTTQAFSLEFERKYVAPAKPSRRPWDTLGILEYLPFEKQCGPTSR</sequence>
<evidence type="ECO:0000313" key="1">
    <source>
        <dbReference type="EMBL" id="HGT37933.1"/>
    </source>
</evidence>
<dbReference type="EMBL" id="DSVQ01000003">
    <property type="protein sequence ID" value="HGT37933.1"/>
    <property type="molecule type" value="Genomic_DNA"/>
</dbReference>
<protein>
    <submittedName>
        <fullName evidence="1">Uncharacterized protein</fullName>
    </submittedName>
</protein>
<gene>
    <name evidence="1" type="ORF">ENS64_01490</name>
</gene>
<proteinExistence type="predicted"/>
<organism evidence="1">
    <name type="scientific">Schlesneria paludicola</name>
    <dbReference type="NCBI Taxonomy" id="360056"/>
    <lineage>
        <taxon>Bacteria</taxon>
        <taxon>Pseudomonadati</taxon>
        <taxon>Planctomycetota</taxon>
        <taxon>Planctomycetia</taxon>
        <taxon>Planctomycetales</taxon>
        <taxon>Planctomycetaceae</taxon>
        <taxon>Schlesneria</taxon>
    </lineage>
</organism>
<accession>A0A7C4LIY5</accession>